<sequence length="89" mass="10088">MLSQQKTRAQEKESAAWYWGNTGQIEAAAIGRCQAILVARDGESFRGFLSRVRRELSALSEFYRGYAGDPDGYGLGTVREIQRWLDAWN</sequence>
<accession>A0A1H5YQX3</accession>
<dbReference type="AlphaFoldDB" id="A0A1H5YQX3"/>
<reference evidence="1 2" key="1">
    <citation type="submission" date="2016-10" db="EMBL/GenBank/DDBJ databases">
        <authorList>
            <person name="de Groot N.N."/>
        </authorList>
    </citation>
    <scope>NUCLEOTIDE SEQUENCE [LARGE SCALE GENOMIC DNA]</scope>
    <source>
        <strain evidence="1 2">DSM 22012</strain>
    </source>
</reference>
<evidence type="ECO:0000313" key="2">
    <source>
        <dbReference type="Proteomes" id="UP000236745"/>
    </source>
</evidence>
<name>A0A1H5YQX3_9GAMM</name>
<organism evidence="1 2">
    <name type="scientific">Marinobacterium lutimaris</name>
    <dbReference type="NCBI Taxonomy" id="568106"/>
    <lineage>
        <taxon>Bacteria</taxon>
        <taxon>Pseudomonadati</taxon>
        <taxon>Pseudomonadota</taxon>
        <taxon>Gammaproteobacteria</taxon>
        <taxon>Oceanospirillales</taxon>
        <taxon>Oceanospirillaceae</taxon>
        <taxon>Marinobacterium</taxon>
    </lineage>
</organism>
<keyword evidence="2" id="KW-1185">Reference proteome</keyword>
<dbReference type="Proteomes" id="UP000236745">
    <property type="component" value="Unassembled WGS sequence"/>
</dbReference>
<evidence type="ECO:0000313" key="1">
    <source>
        <dbReference type="EMBL" id="SEG26491.1"/>
    </source>
</evidence>
<dbReference type="EMBL" id="FNVQ01000001">
    <property type="protein sequence ID" value="SEG26491.1"/>
    <property type="molecule type" value="Genomic_DNA"/>
</dbReference>
<proteinExistence type="predicted"/>
<gene>
    <name evidence="1" type="ORF">SAMN05444390_1011859</name>
</gene>
<protein>
    <submittedName>
        <fullName evidence="1">Uncharacterized protein</fullName>
    </submittedName>
</protein>